<organism evidence="13 14">
    <name type="scientific">Fervidicella metallireducens AeB</name>
    <dbReference type="NCBI Taxonomy" id="1403537"/>
    <lineage>
        <taxon>Bacteria</taxon>
        <taxon>Bacillati</taxon>
        <taxon>Bacillota</taxon>
        <taxon>Clostridia</taxon>
        <taxon>Eubacteriales</taxon>
        <taxon>Clostridiaceae</taxon>
        <taxon>Fervidicella</taxon>
    </lineage>
</organism>
<keyword evidence="14" id="KW-1185">Reference proteome</keyword>
<dbReference type="InterPro" id="IPR050536">
    <property type="entry name" value="DtxR_MntR_Metal-Reg"/>
</dbReference>
<dbReference type="GO" id="GO:0046914">
    <property type="term" value="F:transition metal ion binding"/>
    <property type="evidence" value="ECO:0007669"/>
    <property type="project" value="InterPro"/>
</dbReference>
<keyword evidence="10" id="KW-0464">Manganese</keyword>
<dbReference type="GO" id="GO:0003677">
    <property type="term" value="F:DNA binding"/>
    <property type="evidence" value="ECO:0007669"/>
    <property type="project" value="UniProtKB-KW"/>
</dbReference>
<proteinExistence type="inferred from homology"/>
<dbReference type="GO" id="GO:0005737">
    <property type="term" value="C:cytoplasm"/>
    <property type="evidence" value="ECO:0007669"/>
    <property type="project" value="UniProtKB-SubCell"/>
</dbReference>
<keyword evidence="8" id="KW-0010">Activator</keyword>
<evidence type="ECO:0000256" key="2">
    <source>
        <dbReference type="ARBA" id="ARBA00007871"/>
    </source>
</evidence>
<gene>
    <name evidence="13" type="ORF">Q428_05655</name>
</gene>
<evidence type="ECO:0000313" key="13">
    <source>
        <dbReference type="EMBL" id="EYE88861.1"/>
    </source>
</evidence>
<name>A0A017RW72_9CLOT</name>
<dbReference type="InterPro" id="IPR036421">
    <property type="entry name" value="Fe_dep_repressor_sf"/>
</dbReference>
<dbReference type="InterPro" id="IPR036390">
    <property type="entry name" value="WH_DNA-bd_sf"/>
</dbReference>
<dbReference type="Gene3D" id="1.10.10.10">
    <property type="entry name" value="Winged helix-like DNA-binding domain superfamily/Winged helix DNA-binding domain"/>
    <property type="match status" value="1"/>
</dbReference>
<dbReference type="Pfam" id="PF02742">
    <property type="entry name" value="Fe_dep_repr_C"/>
    <property type="match status" value="1"/>
</dbReference>
<dbReference type="SUPFAM" id="SSF46785">
    <property type="entry name" value="Winged helix' DNA-binding domain"/>
    <property type="match status" value="1"/>
</dbReference>
<accession>A0A017RW72</accession>
<dbReference type="Proteomes" id="UP000019681">
    <property type="component" value="Unassembled WGS sequence"/>
</dbReference>
<comment type="subunit">
    <text evidence="3">Homodimer.</text>
</comment>
<dbReference type="Pfam" id="PF01325">
    <property type="entry name" value="Fe_dep_repress"/>
    <property type="match status" value="1"/>
</dbReference>
<dbReference type="InterPro" id="IPR001367">
    <property type="entry name" value="Fe_dep_repressor"/>
</dbReference>
<dbReference type="SMART" id="SM00529">
    <property type="entry name" value="HTH_DTXR"/>
    <property type="match status" value="1"/>
</dbReference>
<dbReference type="PANTHER" id="PTHR33238:SF11">
    <property type="entry name" value="TRANSCRIPTIONAL REGULATOR MNTR"/>
    <property type="match status" value="1"/>
</dbReference>
<evidence type="ECO:0000256" key="11">
    <source>
        <dbReference type="ARBA" id="ARBA00032593"/>
    </source>
</evidence>
<dbReference type="InterPro" id="IPR036388">
    <property type="entry name" value="WH-like_DNA-bd_sf"/>
</dbReference>
<dbReference type="PROSITE" id="PS50944">
    <property type="entry name" value="HTH_DTXR"/>
    <property type="match status" value="1"/>
</dbReference>
<evidence type="ECO:0000256" key="6">
    <source>
        <dbReference type="ARBA" id="ARBA00023015"/>
    </source>
</evidence>
<dbReference type="InterPro" id="IPR022689">
    <property type="entry name" value="Iron_dep_repressor"/>
</dbReference>
<dbReference type="SUPFAM" id="SSF47979">
    <property type="entry name" value="Iron-dependent repressor protein, dimerization domain"/>
    <property type="match status" value="1"/>
</dbReference>
<evidence type="ECO:0000256" key="9">
    <source>
        <dbReference type="ARBA" id="ARBA00023163"/>
    </source>
</evidence>
<dbReference type="NCBIfam" id="NF003025">
    <property type="entry name" value="PRK03902.1"/>
    <property type="match status" value="1"/>
</dbReference>
<protein>
    <recommendedName>
        <fullName evidence="11">Manganese transport regulator</fullName>
    </recommendedName>
</protein>
<dbReference type="RefSeq" id="WP_035378923.1">
    <property type="nucleotide sequence ID" value="NZ_AZQP01000012.1"/>
</dbReference>
<evidence type="ECO:0000259" key="12">
    <source>
        <dbReference type="PROSITE" id="PS50944"/>
    </source>
</evidence>
<evidence type="ECO:0000256" key="10">
    <source>
        <dbReference type="ARBA" id="ARBA00023211"/>
    </source>
</evidence>
<keyword evidence="6" id="KW-0805">Transcription regulation</keyword>
<evidence type="ECO:0000256" key="1">
    <source>
        <dbReference type="ARBA" id="ARBA00004496"/>
    </source>
</evidence>
<dbReference type="AlphaFoldDB" id="A0A017RW72"/>
<evidence type="ECO:0000313" key="14">
    <source>
        <dbReference type="Proteomes" id="UP000019681"/>
    </source>
</evidence>
<reference evidence="13 14" key="1">
    <citation type="journal article" date="2014" name="Genome Announc.">
        <title>Draft Genome Sequence of Fervidicella metallireducens Strain AeBT, an Iron-Reducing Thermoanaerobe from the Great Artesian Basin.</title>
        <authorList>
            <person name="Patel B.K."/>
        </authorList>
    </citation>
    <scope>NUCLEOTIDE SEQUENCE [LARGE SCALE GENOMIC DNA]</scope>
    <source>
        <strain evidence="13 14">AeB</strain>
    </source>
</reference>
<keyword evidence="5" id="KW-0678">Repressor</keyword>
<sequence>MDEDFYTFSEYMKKEENYLTASMEDYLEMIYRLSKNNGFTRIHDLSDALNVQPPSATKMVQRLSELKLINYEKYGVIILNEKGKQLGEILLRRHNLIEEFLKLLGVSESILLKETEKIEHTISSETLACIEDYINFIQANPKIKDAYKIFKLQESNKGL</sequence>
<comment type="subcellular location">
    <subcellularLocation>
        <location evidence="1">Cytoplasm</location>
    </subcellularLocation>
</comment>
<dbReference type="GO" id="GO:0003700">
    <property type="term" value="F:DNA-binding transcription factor activity"/>
    <property type="evidence" value="ECO:0007669"/>
    <property type="project" value="InterPro"/>
</dbReference>
<dbReference type="STRING" id="1403537.Q428_05655"/>
<evidence type="ECO:0000256" key="3">
    <source>
        <dbReference type="ARBA" id="ARBA00011738"/>
    </source>
</evidence>
<dbReference type="InterPro" id="IPR022687">
    <property type="entry name" value="HTH_DTXR"/>
</dbReference>
<keyword evidence="9" id="KW-0804">Transcription</keyword>
<dbReference type="Gene3D" id="1.10.60.10">
    <property type="entry name" value="Iron dependent repressor, metal binding and dimerisation domain"/>
    <property type="match status" value="1"/>
</dbReference>
<dbReference type="PANTHER" id="PTHR33238">
    <property type="entry name" value="IRON (METAL) DEPENDENT REPRESSOR, DTXR FAMILY"/>
    <property type="match status" value="1"/>
</dbReference>
<evidence type="ECO:0000256" key="4">
    <source>
        <dbReference type="ARBA" id="ARBA00022490"/>
    </source>
</evidence>
<dbReference type="OrthoDB" id="9791355at2"/>
<comment type="similarity">
    <text evidence="2">Belongs to the DtxR/MntR family.</text>
</comment>
<evidence type="ECO:0000256" key="5">
    <source>
        <dbReference type="ARBA" id="ARBA00022491"/>
    </source>
</evidence>
<feature type="domain" description="HTH dtxR-type" evidence="12">
    <location>
        <begin position="19"/>
        <end position="80"/>
    </location>
</feature>
<evidence type="ECO:0000256" key="7">
    <source>
        <dbReference type="ARBA" id="ARBA00023125"/>
    </source>
</evidence>
<dbReference type="EMBL" id="AZQP01000012">
    <property type="protein sequence ID" value="EYE88861.1"/>
    <property type="molecule type" value="Genomic_DNA"/>
</dbReference>
<dbReference type="GO" id="GO:0046983">
    <property type="term" value="F:protein dimerization activity"/>
    <property type="evidence" value="ECO:0007669"/>
    <property type="project" value="InterPro"/>
</dbReference>
<comment type="caution">
    <text evidence="13">The sequence shown here is derived from an EMBL/GenBank/DDBJ whole genome shotgun (WGS) entry which is preliminary data.</text>
</comment>
<evidence type="ECO:0000256" key="8">
    <source>
        <dbReference type="ARBA" id="ARBA00023159"/>
    </source>
</evidence>
<keyword evidence="4" id="KW-0963">Cytoplasm</keyword>
<keyword evidence="7" id="KW-0238">DNA-binding</keyword>